<feature type="compositionally biased region" description="Low complexity" evidence="3">
    <location>
        <begin position="17"/>
        <end position="27"/>
    </location>
</feature>
<dbReference type="InterPro" id="IPR024867">
    <property type="entry name" value="NFRKB"/>
</dbReference>
<dbReference type="InterPro" id="IPR057748">
    <property type="entry name" value="NFRKB_WH_2"/>
</dbReference>
<evidence type="ECO:0000256" key="2">
    <source>
        <dbReference type="ARBA" id="ARBA00023242"/>
    </source>
</evidence>
<dbReference type="OMA" id="GSEMCQV"/>
<organism evidence="6 7">
    <name type="scientific">Musa acuminata subsp. malaccensis</name>
    <name type="common">Wild banana</name>
    <name type="synonym">Musa malaccensis</name>
    <dbReference type="NCBI Taxonomy" id="214687"/>
    <lineage>
        <taxon>Eukaryota</taxon>
        <taxon>Viridiplantae</taxon>
        <taxon>Streptophyta</taxon>
        <taxon>Embryophyta</taxon>
        <taxon>Tracheophyta</taxon>
        <taxon>Spermatophyta</taxon>
        <taxon>Magnoliopsida</taxon>
        <taxon>Liliopsida</taxon>
        <taxon>Zingiberales</taxon>
        <taxon>Musaceae</taxon>
        <taxon>Musa</taxon>
    </lineage>
</organism>
<dbReference type="FunCoup" id="A0A804J1T4">
    <property type="interactions" value="3514"/>
</dbReference>
<dbReference type="EnsemblPlants" id="Ma05_t07020.3">
    <property type="protein sequence ID" value="Ma05_p07020.3"/>
    <property type="gene ID" value="Ma05_g07020"/>
</dbReference>
<dbReference type="PROSITE" id="PS51916">
    <property type="entry name" value="DEUBAD"/>
    <property type="match status" value="1"/>
</dbReference>
<feature type="compositionally biased region" description="Basic and acidic residues" evidence="3">
    <location>
        <begin position="382"/>
        <end position="392"/>
    </location>
</feature>
<feature type="compositionally biased region" description="Acidic residues" evidence="3">
    <location>
        <begin position="47"/>
        <end position="63"/>
    </location>
</feature>
<dbReference type="PANTHER" id="PTHR13052:SF0">
    <property type="entry name" value="DNA-BINDING PROTEIN-LIKE"/>
    <property type="match status" value="1"/>
</dbReference>
<dbReference type="Proteomes" id="UP000012960">
    <property type="component" value="Unplaced"/>
</dbReference>
<protein>
    <submittedName>
        <fullName evidence="5">(wild Malaysian banana) hypothetical protein</fullName>
    </submittedName>
</protein>
<dbReference type="KEGG" id="mus:103984163"/>
<dbReference type="Gramene" id="Ma05_t07020.3">
    <property type="protein sequence ID" value="Ma05_p07020.3"/>
    <property type="gene ID" value="Ma05_g07020"/>
</dbReference>
<dbReference type="PANTHER" id="PTHR13052">
    <property type="entry name" value="NFRKB-RELATED"/>
    <property type="match status" value="1"/>
</dbReference>
<dbReference type="EnsemblPlants" id="Ma05_t07020.4">
    <property type="protein sequence ID" value="Ma05_p07020.4"/>
    <property type="gene ID" value="Ma05_g07020"/>
</dbReference>
<accession>A0A804J1T4</accession>
<dbReference type="CDD" id="cd21865">
    <property type="entry name" value="DEUBAD_NFRKB"/>
    <property type="match status" value="1"/>
</dbReference>
<dbReference type="EMBL" id="HG996470">
    <property type="protein sequence ID" value="CAG1837758.1"/>
    <property type="molecule type" value="Genomic_DNA"/>
</dbReference>
<evidence type="ECO:0000256" key="3">
    <source>
        <dbReference type="SAM" id="MobiDB-lite"/>
    </source>
</evidence>
<dbReference type="Gramene" id="Ma05_t07020.1">
    <property type="protein sequence ID" value="Ma05_p07020.1"/>
    <property type="gene ID" value="Ma05_g07020"/>
</dbReference>
<reference evidence="6" key="2">
    <citation type="submission" date="2021-05" db="UniProtKB">
        <authorList>
            <consortium name="EnsemblPlants"/>
        </authorList>
    </citation>
    <scope>IDENTIFICATION</scope>
    <source>
        <strain evidence="6">subsp. malaccensis</strain>
    </source>
</reference>
<feature type="region of interest" description="Disordered" evidence="3">
    <location>
        <begin position="1"/>
        <end position="63"/>
    </location>
</feature>
<dbReference type="Gramene" id="Ma05_t07020.4">
    <property type="protein sequence ID" value="Ma05_p07020.4"/>
    <property type="gene ID" value="Ma05_g07020"/>
</dbReference>
<evidence type="ECO:0000313" key="5">
    <source>
        <dbReference type="EMBL" id="CAG1837758.1"/>
    </source>
</evidence>
<feature type="region of interest" description="Disordered" evidence="3">
    <location>
        <begin position="379"/>
        <end position="417"/>
    </location>
</feature>
<dbReference type="InterPro" id="IPR044867">
    <property type="entry name" value="DEUBAD_dom"/>
</dbReference>
<comment type="subcellular location">
    <subcellularLocation>
        <location evidence="1">Nucleus</location>
    </subcellularLocation>
</comment>
<name>A0A804J1T4_MUSAM</name>
<evidence type="ECO:0000256" key="1">
    <source>
        <dbReference type="ARBA" id="ARBA00004123"/>
    </source>
</evidence>
<evidence type="ECO:0000313" key="7">
    <source>
        <dbReference type="Proteomes" id="UP000012960"/>
    </source>
</evidence>
<feature type="domain" description="DEUBAD" evidence="4">
    <location>
        <begin position="83"/>
        <end position="196"/>
    </location>
</feature>
<dbReference type="EnsemblPlants" id="Ma05_t07020.2">
    <property type="protein sequence ID" value="Ma05_p07020.2"/>
    <property type="gene ID" value="Ma05_g07020"/>
</dbReference>
<dbReference type="EnsemblPlants" id="Ma05_t07020.1">
    <property type="protein sequence ID" value="Ma05_p07020.1"/>
    <property type="gene ID" value="Ma05_g07020"/>
</dbReference>
<dbReference type="GO" id="GO:0031011">
    <property type="term" value="C:Ino80 complex"/>
    <property type="evidence" value="ECO:0007669"/>
    <property type="project" value="InterPro"/>
</dbReference>
<dbReference type="InParanoid" id="A0A804J1T4"/>
<gene>
    <name evidence="5" type="ORF">GSMUA_259350.1</name>
</gene>
<keyword evidence="7" id="KW-1185">Reference proteome</keyword>
<evidence type="ECO:0000259" key="4">
    <source>
        <dbReference type="PROSITE" id="PS51916"/>
    </source>
</evidence>
<evidence type="ECO:0000313" key="6">
    <source>
        <dbReference type="EnsemblPlants" id="Ma05_p07020.4"/>
    </source>
</evidence>
<proteinExistence type="predicted"/>
<dbReference type="OrthoDB" id="70874at2759"/>
<sequence>MAILKNDSRVSKMGVDSSPGSRGSASSQEDDEEPRARSGKAVSDASDSSDVDSGMESDEFDPAELGEPETQLCQVGNQSCSILLELFDLPDLGSVLSLDTWNECLSEEERYALAEYLPDMDRETFGFTLKELFLEQNFHFGSPLGNLFNRLKGGLCDPRIVLYCRGLSFLQQHEHYHCLCKYQNSMVRNLVFIKNALRNCPLYSIEERLRLLNIQRAQKPLSYGGNGDVDIETDSESGDSDDWYLNKRFKMGQSFAKPSFDVTHRGTSMAWELVKFGKEYSKGVLKVTTPSVSALENPGALGKHSSALKHGLDSKPRVVMPLLDLLQQDKFEGCDVGAAKRTKHNISDDHGDMDEGCVGSQVDWIAGCRRAVARNTLLRTGKKQEPQKRYDMGMDSDEDPEGYSGSSHSQGKSRDRDQVVTIALYGRESAECTRNAKYSERDWVHPTTGRAQKHILTNPMQKNEHGEPISSGHSVKSDDWNGKVKNCKVGNEYKAGKSGAGYDLKNKAYKPVLGQMGDSFLSKDPGARLLLGKVKNNFTQYEGMTRDYSKGLTMISQSEETESDSSDQVEDDGSLDSMVKKLEHQNGDVGGHHSGVVRSIYDSKKPNKLMKVDRKSYSDLRDVGRSICTPDVESCSVKGKNSRLVKKALVPRPSEKSTYIEKRHKRMANVSDSLQQSFYTHDYGSGMMDEYMENLDEISKSQGDKNMINRVGNMMEVSDVLTINPTQERSNMPLEGCNSVSKKPKRKVDGHLSNELDISLHLLPSQKQQIDDLNVVRKGKRKADAETDTLTEVTSDMVISEKDTEDVEPKPKLQKKPFTLITPTIHTGFLFSIIHLLSAVRKAMITPHIEDTSLTASHLEDGRSKQKTEEHNKMHQVANGTHLSQSHENMDKHSPGYAGQNSLPSLTVQEIVDQVRSNPGDPFILETQEPLQDLIRGVLKVFSSKTAPLGAKGWKPLALYEKSNKSWLWAGPVTSSSSDNDNAEEETSSEAWGIPHKMLVKLVDAFANWLKSGQVTLQQIGSLPPPPPSLLSNLDEKERFKDLRAQKSLNTISPSSDEVRVYFRREEFLRYSVPDRAFSYTAADGKKSIVAPLRRGGGKPTSKARDHFMLKPDRPPHVTILCLVRDSAARLPGSIGTRADVCTLLRDSQYIVENISDAQVNQVVSGALDRLHYERDPCVQFDSERKLWVYLHKDREEEDFEDDGTSSTKKWKRQRKDSIDPSDIGAVNDVDTGVLAIGGSSVGLDHDHDHDLIVETSSSRVGEKVELVCEDMGPNMENVQSLMASTTVSKSHSNWEDLGSNPLREKRLICQENSTDEDFDDETFSQERPMRLQYDRIMKNGLY</sequence>
<dbReference type="Pfam" id="PF25793">
    <property type="entry name" value="WHD_2nd_NFRKB"/>
    <property type="match status" value="1"/>
</dbReference>
<feature type="region of interest" description="Disordered" evidence="3">
    <location>
        <begin position="1198"/>
        <end position="1224"/>
    </location>
</feature>
<dbReference type="Gramene" id="Ma05_t07020.2">
    <property type="protein sequence ID" value="Ma05_p07020.2"/>
    <property type="gene ID" value="Ma05_g07020"/>
</dbReference>
<reference evidence="5" key="1">
    <citation type="submission" date="2021-03" db="EMBL/GenBank/DDBJ databases">
        <authorList>
            <consortium name="Genoscope - CEA"/>
            <person name="William W."/>
        </authorList>
    </citation>
    <scope>NUCLEOTIDE SEQUENCE</scope>
    <source>
        <strain evidence="5">Doubled-haploid Pahang</strain>
    </source>
</reference>
<keyword evidence="2" id="KW-0539">Nucleus</keyword>
<feature type="compositionally biased region" description="Basic and acidic residues" evidence="3">
    <location>
        <begin position="1"/>
        <end position="10"/>
    </location>
</feature>